<dbReference type="EMBL" id="GBRH01251642">
    <property type="protein sequence ID" value="JAD46253.1"/>
    <property type="molecule type" value="Transcribed_RNA"/>
</dbReference>
<reference evidence="1" key="1">
    <citation type="submission" date="2014-09" db="EMBL/GenBank/DDBJ databases">
        <authorList>
            <person name="Magalhaes I.L.F."/>
            <person name="Oliveira U."/>
            <person name="Santos F.R."/>
            <person name="Vidigal T.H.D.A."/>
            <person name="Brescovit A.D."/>
            <person name="Santos A.J."/>
        </authorList>
    </citation>
    <scope>NUCLEOTIDE SEQUENCE</scope>
    <source>
        <tissue evidence="1">Shoot tissue taken approximately 20 cm above the soil surface</tissue>
    </source>
</reference>
<reference evidence="1" key="2">
    <citation type="journal article" date="2015" name="Data Brief">
        <title>Shoot transcriptome of the giant reed, Arundo donax.</title>
        <authorList>
            <person name="Barrero R.A."/>
            <person name="Guerrero F.D."/>
            <person name="Moolhuijzen P."/>
            <person name="Goolsby J.A."/>
            <person name="Tidwell J."/>
            <person name="Bellgard S.E."/>
            <person name="Bellgard M.I."/>
        </authorList>
    </citation>
    <scope>NUCLEOTIDE SEQUENCE</scope>
    <source>
        <tissue evidence="1">Shoot tissue taken approximately 20 cm above the soil surface</tissue>
    </source>
</reference>
<sequence>MVPRRTTPSSVSHTHRRK</sequence>
<dbReference type="AlphaFoldDB" id="A0A0A9A8J6"/>
<accession>A0A0A9A8J6</accession>
<organism evidence="1">
    <name type="scientific">Arundo donax</name>
    <name type="common">Giant reed</name>
    <name type="synonym">Donax arundinaceus</name>
    <dbReference type="NCBI Taxonomy" id="35708"/>
    <lineage>
        <taxon>Eukaryota</taxon>
        <taxon>Viridiplantae</taxon>
        <taxon>Streptophyta</taxon>
        <taxon>Embryophyta</taxon>
        <taxon>Tracheophyta</taxon>
        <taxon>Spermatophyta</taxon>
        <taxon>Magnoliopsida</taxon>
        <taxon>Liliopsida</taxon>
        <taxon>Poales</taxon>
        <taxon>Poaceae</taxon>
        <taxon>PACMAD clade</taxon>
        <taxon>Arundinoideae</taxon>
        <taxon>Arundineae</taxon>
        <taxon>Arundo</taxon>
    </lineage>
</organism>
<evidence type="ECO:0000313" key="1">
    <source>
        <dbReference type="EMBL" id="JAD46253.1"/>
    </source>
</evidence>
<protein>
    <submittedName>
        <fullName evidence="1">Uncharacterized protein</fullName>
    </submittedName>
</protein>
<name>A0A0A9A8J6_ARUDO</name>
<proteinExistence type="predicted"/>